<feature type="region of interest" description="Disordered" evidence="3">
    <location>
        <begin position="541"/>
        <end position="626"/>
    </location>
</feature>
<protein>
    <recommendedName>
        <fullName evidence="4">Zn(2)-C6 fungal-type domain-containing protein</fullName>
    </recommendedName>
</protein>
<dbReference type="InterPro" id="IPR007219">
    <property type="entry name" value="XnlR_reg_dom"/>
</dbReference>
<dbReference type="SMART" id="SM00066">
    <property type="entry name" value="GAL4"/>
    <property type="match status" value="1"/>
</dbReference>
<feature type="region of interest" description="Disordered" evidence="3">
    <location>
        <begin position="132"/>
        <end position="154"/>
    </location>
</feature>
<gene>
    <name evidence="5" type="ORF">BDU57DRAFT_519153</name>
</gene>
<dbReference type="GO" id="GO:0006351">
    <property type="term" value="P:DNA-templated transcription"/>
    <property type="evidence" value="ECO:0007669"/>
    <property type="project" value="InterPro"/>
</dbReference>
<dbReference type="Proteomes" id="UP000800096">
    <property type="component" value="Unassembled WGS sequence"/>
</dbReference>
<accession>A0A6A5QF36</accession>
<feature type="region of interest" description="Disordered" evidence="3">
    <location>
        <begin position="732"/>
        <end position="751"/>
    </location>
</feature>
<keyword evidence="6" id="KW-1185">Reference proteome</keyword>
<dbReference type="AlphaFoldDB" id="A0A6A5QF36"/>
<dbReference type="PANTHER" id="PTHR47655">
    <property type="entry name" value="QUINIC ACID UTILIZATION ACTIVATOR"/>
    <property type="match status" value="1"/>
</dbReference>
<keyword evidence="1" id="KW-0479">Metal-binding</keyword>
<dbReference type="PANTHER" id="PTHR47655:SF2">
    <property type="entry name" value="QUINIC ACID UTILIZATION ACTIVATOR"/>
    <property type="match status" value="1"/>
</dbReference>
<evidence type="ECO:0000313" key="6">
    <source>
        <dbReference type="Proteomes" id="UP000800096"/>
    </source>
</evidence>
<dbReference type="Pfam" id="PF04082">
    <property type="entry name" value="Fungal_trans"/>
    <property type="match status" value="1"/>
</dbReference>
<keyword evidence="2" id="KW-0539">Nucleus</keyword>
<dbReference type="OrthoDB" id="3364175at2759"/>
<dbReference type="InterPro" id="IPR036864">
    <property type="entry name" value="Zn2-C6_fun-type_DNA-bd_sf"/>
</dbReference>
<dbReference type="GO" id="GO:0008270">
    <property type="term" value="F:zinc ion binding"/>
    <property type="evidence" value="ECO:0007669"/>
    <property type="project" value="InterPro"/>
</dbReference>
<dbReference type="InterPro" id="IPR001138">
    <property type="entry name" value="Zn2Cys6_DnaBD"/>
</dbReference>
<dbReference type="GO" id="GO:0000981">
    <property type="term" value="F:DNA-binding transcription factor activity, RNA polymerase II-specific"/>
    <property type="evidence" value="ECO:0007669"/>
    <property type="project" value="InterPro"/>
</dbReference>
<dbReference type="EMBL" id="ML979137">
    <property type="protein sequence ID" value="KAF1914261.1"/>
    <property type="molecule type" value="Genomic_DNA"/>
</dbReference>
<dbReference type="CDD" id="cd12148">
    <property type="entry name" value="fungal_TF_MHR"/>
    <property type="match status" value="1"/>
</dbReference>
<dbReference type="PROSITE" id="PS50048">
    <property type="entry name" value="ZN2_CY6_FUNGAL_2"/>
    <property type="match status" value="1"/>
</dbReference>
<dbReference type="Pfam" id="PF00172">
    <property type="entry name" value="Zn_clus"/>
    <property type="match status" value="1"/>
</dbReference>
<evidence type="ECO:0000259" key="4">
    <source>
        <dbReference type="PROSITE" id="PS50048"/>
    </source>
</evidence>
<reference evidence="5" key="1">
    <citation type="journal article" date="2020" name="Stud. Mycol.">
        <title>101 Dothideomycetes genomes: a test case for predicting lifestyles and emergence of pathogens.</title>
        <authorList>
            <person name="Haridas S."/>
            <person name="Albert R."/>
            <person name="Binder M."/>
            <person name="Bloem J."/>
            <person name="Labutti K."/>
            <person name="Salamov A."/>
            <person name="Andreopoulos B."/>
            <person name="Baker S."/>
            <person name="Barry K."/>
            <person name="Bills G."/>
            <person name="Bluhm B."/>
            <person name="Cannon C."/>
            <person name="Castanera R."/>
            <person name="Culley D."/>
            <person name="Daum C."/>
            <person name="Ezra D."/>
            <person name="Gonzalez J."/>
            <person name="Henrissat B."/>
            <person name="Kuo A."/>
            <person name="Liang C."/>
            <person name="Lipzen A."/>
            <person name="Lutzoni F."/>
            <person name="Magnuson J."/>
            <person name="Mondo S."/>
            <person name="Nolan M."/>
            <person name="Ohm R."/>
            <person name="Pangilinan J."/>
            <person name="Park H.-J."/>
            <person name="Ramirez L."/>
            <person name="Alfaro M."/>
            <person name="Sun H."/>
            <person name="Tritt A."/>
            <person name="Yoshinaga Y."/>
            <person name="Zwiers L.-H."/>
            <person name="Turgeon B."/>
            <person name="Goodwin S."/>
            <person name="Spatafora J."/>
            <person name="Crous P."/>
            <person name="Grigoriev I."/>
        </authorList>
    </citation>
    <scope>NUCLEOTIDE SEQUENCE</scope>
    <source>
        <strain evidence="5">HMLAC05119</strain>
    </source>
</reference>
<dbReference type="GO" id="GO:0045944">
    <property type="term" value="P:positive regulation of transcription by RNA polymerase II"/>
    <property type="evidence" value="ECO:0007669"/>
    <property type="project" value="TreeGrafter"/>
</dbReference>
<feature type="compositionally biased region" description="Low complexity" evidence="3">
    <location>
        <begin position="594"/>
        <end position="626"/>
    </location>
</feature>
<dbReference type="SUPFAM" id="SSF57701">
    <property type="entry name" value="Zn2/Cys6 DNA-binding domain"/>
    <property type="match status" value="1"/>
</dbReference>
<sequence>MPLQAQGKRRAAPHDASVKRFRVSRACDQCRSERSKCDGNQKCAPCTESARECTFTSNPKKRGLPPGYIRTIELALALVFQQDASIESSMIGRLGQEDTTLLARDTKESHRLHKNWRKSRFCRELNRTLTGGQASVGDDGALSSDEDSDAAAEPEAMTSYVMPEGPGLISSQQYQEVQSTQRPPTMQPYTLSSNLTPLPPNCWRMLESYTTYTQCWLPISEKLDILKLSYSYPDEGLKLSPDMPDAGYHAEMWSIFALGSYHDATSDEPQRNHPESINSRKLYAVTQSLIPTELGSFQLGHVKALLNLALVNLQSLSYNAAWILVGAASRILSTVQSMPGEYSSRFAHVMAGCYLLDNFLALAMHRRPYLNISDVERAGRIEEDGLEEWQPWPGNLKIPTEHRSRSPTLALSSFNRLVDLMDVFSRTALQSSARDDLLRDFAMWKTKLPPKFDFVRSESTSAPLTPPALLLQLTHLVTLLALSPSQAWLERTLALLDTCQKQLGTSKLPSVFICLLESIKNSSRGLPLDEVTRNRIDGATTTFATAPDPGHGGTLATGRDGTYTVERQSHHRRSQVPATSVAPSFCESVVAGAQQQRQQPTLQQSQSQQSQPQQSHSQQSHQQQLNQSTSLIDDLLPDMNPSQQPQSAHTVEFSPNAIDADFTSPALDAYDPSIPGDLESFFDELASLHGAKRLQNQPQFMQNLGFAPEVSMADLLATQSGQHIHMDPSTYGAEHEGEPMQFPLSDYYNAG</sequence>
<evidence type="ECO:0000256" key="2">
    <source>
        <dbReference type="ARBA" id="ARBA00023242"/>
    </source>
</evidence>
<dbReference type="InterPro" id="IPR052783">
    <property type="entry name" value="Metabolic/Drug-Res_Regulator"/>
</dbReference>
<name>A0A6A5QF36_AMPQU</name>
<evidence type="ECO:0000256" key="1">
    <source>
        <dbReference type="ARBA" id="ARBA00022723"/>
    </source>
</evidence>
<feature type="domain" description="Zn(2)-C6 fungal-type" evidence="4">
    <location>
        <begin position="26"/>
        <end position="55"/>
    </location>
</feature>
<dbReference type="Gene3D" id="4.10.240.10">
    <property type="entry name" value="Zn(2)-C6 fungal-type DNA-binding domain"/>
    <property type="match status" value="1"/>
</dbReference>
<dbReference type="CDD" id="cd00067">
    <property type="entry name" value="GAL4"/>
    <property type="match status" value="1"/>
</dbReference>
<evidence type="ECO:0000313" key="5">
    <source>
        <dbReference type="EMBL" id="KAF1914261.1"/>
    </source>
</evidence>
<organism evidence="5 6">
    <name type="scientific">Ampelomyces quisqualis</name>
    <name type="common">Powdery mildew agent</name>
    <dbReference type="NCBI Taxonomy" id="50730"/>
    <lineage>
        <taxon>Eukaryota</taxon>
        <taxon>Fungi</taxon>
        <taxon>Dikarya</taxon>
        <taxon>Ascomycota</taxon>
        <taxon>Pezizomycotina</taxon>
        <taxon>Dothideomycetes</taxon>
        <taxon>Pleosporomycetidae</taxon>
        <taxon>Pleosporales</taxon>
        <taxon>Pleosporineae</taxon>
        <taxon>Phaeosphaeriaceae</taxon>
        <taxon>Ampelomyces</taxon>
    </lineage>
</organism>
<dbReference type="GO" id="GO:0003677">
    <property type="term" value="F:DNA binding"/>
    <property type="evidence" value="ECO:0007669"/>
    <property type="project" value="InterPro"/>
</dbReference>
<proteinExistence type="predicted"/>
<evidence type="ECO:0000256" key="3">
    <source>
        <dbReference type="SAM" id="MobiDB-lite"/>
    </source>
</evidence>
<dbReference type="PROSITE" id="PS00463">
    <property type="entry name" value="ZN2_CY6_FUNGAL_1"/>
    <property type="match status" value="1"/>
</dbReference>